<name>A0A2S7IIF7_9BACT</name>
<reference evidence="3" key="1">
    <citation type="submission" date="2018-02" db="EMBL/GenBank/DDBJ databases">
        <title>Genome sequencing of Solimonas sp. HR-BB.</title>
        <authorList>
            <person name="Lee Y."/>
            <person name="Jeon C.O."/>
        </authorList>
    </citation>
    <scope>NUCLEOTIDE SEQUENCE [LARGE SCALE GENOMIC DNA]</scope>
    <source>
        <strain evidence="3">HR-U</strain>
    </source>
</reference>
<dbReference type="Proteomes" id="UP000239590">
    <property type="component" value="Unassembled WGS sequence"/>
</dbReference>
<proteinExistence type="predicted"/>
<evidence type="ECO:0000256" key="1">
    <source>
        <dbReference type="SAM" id="Phobius"/>
    </source>
</evidence>
<evidence type="ECO:0000313" key="3">
    <source>
        <dbReference type="Proteomes" id="UP000239590"/>
    </source>
</evidence>
<feature type="transmembrane region" description="Helical" evidence="1">
    <location>
        <begin position="38"/>
        <end position="57"/>
    </location>
</feature>
<accession>A0A2S7IIF7</accession>
<comment type="caution">
    <text evidence="2">The sequence shown here is derived from an EMBL/GenBank/DDBJ whole genome shotgun (WGS) entry which is preliminary data.</text>
</comment>
<dbReference type="RefSeq" id="WP_104714729.1">
    <property type="nucleotide sequence ID" value="NZ_PTRA01000003.1"/>
</dbReference>
<organism evidence="2 3">
    <name type="scientific">Siphonobacter curvatus</name>
    <dbReference type="NCBI Taxonomy" id="2094562"/>
    <lineage>
        <taxon>Bacteria</taxon>
        <taxon>Pseudomonadati</taxon>
        <taxon>Bacteroidota</taxon>
        <taxon>Cytophagia</taxon>
        <taxon>Cytophagales</taxon>
        <taxon>Cytophagaceae</taxon>
        <taxon>Siphonobacter</taxon>
    </lineage>
</organism>
<feature type="transmembrane region" description="Helical" evidence="1">
    <location>
        <begin position="137"/>
        <end position="155"/>
    </location>
</feature>
<evidence type="ECO:0000313" key="2">
    <source>
        <dbReference type="EMBL" id="PQA56180.1"/>
    </source>
</evidence>
<keyword evidence="1" id="KW-1133">Transmembrane helix</keyword>
<sequence length="219" mass="25162">MKTLLARLHSYEPIIRLILALMYITGLVGLHMSASEDVFRLLVPFHLITTGVLLLLFQESPTRSFWLFCLSIFLMGYGVEVAGVHTGVIFGEYWYGATLGLKVFEVPLTIGLNWLVLTIGAGMLWQERPLPRAVRATLAAACMVFLDVLLEPVAIRFDFWHWKNEQIPLQNFLAWALVAWVFCLLFEFVRFPKMNRLAAYLFVLQVLFFATHRLLLLLQ</sequence>
<keyword evidence="1" id="KW-0812">Transmembrane</keyword>
<feature type="transmembrane region" description="Helical" evidence="1">
    <location>
        <begin position="64"/>
        <end position="86"/>
    </location>
</feature>
<feature type="transmembrane region" description="Helical" evidence="1">
    <location>
        <begin position="198"/>
        <end position="218"/>
    </location>
</feature>
<dbReference type="Pfam" id="PF04240">
    <property type="entry name" value="Caroten_synth"/>
    <property type="match status" value="1"/>
</dbReference>
<feature type="transmembrane region" description="Helical" evidence="1">
    <location>
        <begin position="14"/>
        <end position="32"/>
    </location>
</feature>
<dbReference type="InterPro" id="IPR007354">
    <property type="entry name" value="CruF-like"/>
</dbReference>
<dbReference type="PANTHER" id="PTHR39419">
    <property type="entry name" value="SLL0814 PROTEIN"/>
    <property type="match status" value="1"/>
</dbReference>
<dbReference type="OrthoDB" id="9811293at2"/>
<keyword evidence="3" id="KW-1185">Reference proteome</keyword>
<keyword evidence="1" id="KW-0472">Membrane</keyword>
<dbReference type="EMBL" id="PTRA01000003">
    <property type="protein sequence ID" value="PQA56180.1"/>
    <property type="molecule type" value="Genomic_DNA"/>
</dbReference>
<feature type="transmembrane region" description="Helical" evidence="1">
    <location>
        <begin position="167"/>
        <end position="186"/>
    </location>
</feature>
<dbReference type="AlphaFoldDB" id="A0A2S7IIF7"/>
<dbReference type="PANTHER" id="PTHR39419:SF1">
    <property type="entry name" value="SLL0814 PROTEIN"/>
    <property type="match status" value="1"/>
</dbReference>
<protein>
    <submittedName>
        <fullName evidence="2">Carotenoid biosynthesis protein</fullName>
    </submittedName>
</protein>
<feature type="transmembrane region" description="Helical" evidence="1">
    <location>
        <begin position="106"/>
        <end position="125"/>
    </location>
</feature>
<gene>
    <name evidence="2" type="ORF">C5O19_17665</name>
</gene>